<comment type="caution">
    <text evidence="2">The sequence shown here is derived from an EMBL/GenBank/DDBJ whole genome shotgun (WGS) entry which is preliminary data.</text>
</comment>
<evidence type="ECO:0000313" key="2">
    <source>
        <dbReference type="EMBL" id="CAE7356292.1"/>
    </source>
</evidence>
<name>A0A812PM68_9DINO</name>
<feature type="transmembrane region" description="Helical" evidence="1">
    <location>
        <begin position="76"/>
        <end position="94"/>
    </location>
</feature>
<keyword evidence="1" id="KW-0812">Transmembrane</keyword>
<proteinExistence type="predicted"/>
<evidence type="ECO:0000256" key="1">
    <source>
        <dbReference type="SAM" id="Phobius"/>
    </source>
</evidence>
<keyword evidence="1" id="KW-0472">Membrane</keyword>
<dbReference type="AlphaFoldDB" id="A0A812PM68"/>
<sequence>MDFRPNTPKGFMSAVFCSMALPCMLCPGWVIKLGFTEKMQPRDEHEAARTELMMRCFGSQAMLSGIAMSVGEWKPVAYKVWIGGILPFFVFDFVAWKKGYINSLGAVFDAIGNVIFVTCSLLALVNDGKQE</sequence>
<gene>
    <name evidence="2" type="ORF">SNAT2548_LOCUS18969</name>
</gene>
<reference evidence="2" key="1">
    <citation type="submission" date="2021-02" db="EMBL/GenBank/DDBJ databases">
        <authorList>
            <person name="Dougan E. K."/>
            <person name="Rhodes N."/>
            <person name="Thang M."/>
            <person name="Chan C."/>
        </authorList>
    </citation>
    <scope>NUCLEOTIDE SEQUENCE</scope>
</reference>
<dbReference type="OrthoDB" id="2145250at2759"/>
<evidence type="ECO:0000313" key="3">
    <source>
        <dbReference type="Proteomes" id="UP000604046"/>
    </source>
</evidence>
<dbReference type="EMBL" id="CAJNDS010002160">
    <property type="protein sequence ID" value="CAE7356292.1"/>
    <property type="molecule type" value="Genomic_DNA"/>
</dbReference>
<feature type="transmembrane region" description="Helical" evidence="1">
    <location>
        <begin position="12"/>
        <end position="31"/>
    </location>
</feature>
<keyword evidence="1" id="KW-1133">Transmembrane helix</keyword>
<keyword evidence="3" id="KW-1185">Reference proteome</keyword>
<protein>
    <submittedName>
        <fullName evidence="2">Uncharacterized protein</fullName>
    </submittedName>
</protein>
<feature type="transmembrane region" description="Helical" evidence="1">
    <location>
        <begin position="106"/>
        <end position="125"/>
    </location>
</feature>
<organism evidence="2 3">
    <name type="scientific">Symbiodinium natans</name>
    <dbReference type="NCBI Taxonomy" id="878477"/>
    <lineage>
        <taxon>Eukaryota</taxon>
        <taxon>Sar</taxon>
        <taxon>Alveolata</taxon>
        <taxon>Dinophyceae</taxon>
        <taxon>Suessiales</taxon>
        <taxon>Symbiodiniaceae</taxon>
        <taxon>Symbiodinium</taxon>
    </lineage>
</organism>
<dbReference type="Proteomes" id="UP000604046">
    <property type="component" value="Unassembled WGS sequence"/>
</dbReference>
<accession>A0A812PM68</accession>